<dbReference type="SUPFAM" id="SSF52922">
    <property type="entry name" value="TK C-terminal domain-like"/>
    <property type="match status" value="1"/>
</dbReference>
<evidence type="ECO:0000256" key="11">
    <source>
        <dbReference type="ARBA" id="ARBA00023002"/>
    </source>
</evidence>
<dbReference type="SUPFAM" id="SSF53323">
    <property type="entry name" value="Pyruvate-ferredoxin oxidoreductase, PFOR, domain III"/>
    <property type="match status" value="1"/>
</dbReference>
<dbReference type="InterPro" id="IPR001709">
    <property type="entry name" value="Flavoprot_Pyr_Nucl_cyt_Rdtase"/>
</dbReference>
<dbReference type="InterPro" id="IPR017938">
    <property type="entry name" value="Riboflavin_synthase-like_b-brl"/>
</dbReference>
<evidence type="ECO:0000256" key="6">
    <source>
        <dbReference type="ARBA" id="ARBA00022630"/>
    </source>
</evidence>
<dbReference type="InterPro" id="IPR039261">
    <property type="entry name" value="FNR_nucleotide-bd"/>
</dbReference>
<dbReference type="InterPro" id="IPR023173">
    <property type="entry name" value="NADPH_Cyt_P450_Rdtase_alpha"/>
</dbReference>
<comment type="function">
    <text evidence="13">This enzyme catalyzes the 6-electron reduction of sulfite to sulfide. This is one of several activities required for the biosynthesis of L-cysteine from sulfate.</text>
</comment>
<reference evidence="15 16" key="1">
    <citation type="journal article" date="2017" name="Mol. Ecol.">
        <title>Comparative and population genomic landscape of Phellinus noxius: A hypervariable fungus causing root rot in trees.</title>
        <authorList>
            <person name="Chung C.L."/>
            <person name="Lee T.J."/>
            <person name="Akiba M."/>
            <person name="Lee H.H."/>
            <person name="Kuo T.H."/>
            <person name="Liu D."/>
            <person name="Ke H.M."/>
            <person name="Yokoi T."/>
            <person name="Roa M.B."/>
            <person name="Lu M.J."/>
            <person name="Chang Y.Y."/>
            <person name="Ann P.J."/>
            <person name="Tsai J.N."/>
            <person name="Chen C.Y."/>
            <person name="Tzean S.S."/>
            <person name="Ota Y."/>
            <person name="Hattori T."/>
            <person name="Sahashi N."/>
            <person name="Liou R.F."/>
            <person name="Kikuchi T."/>
            <person name="Tsai I.J."/>
        </authorList>
    </citation>
    <scope>NUCLEOTIDE SEQUENCE [LARGE SCALE GENOMIC DNA]</scope>
    <source>
        <strain evidence="15 16">FFPRI411160</strain>
    </source>
</reference>
<evidence type="ECO:0000256" key="13">
    <source>
        <dbReference type="ARBA" id="ARBA00059320"/>
    </source>
</evidence>
<keyword evidence="10" id="KW-0249">Electron transport</keyword>
<comment type="pathway">
    <text evidence="3">Sulfur metabolism; hydrogen sulfide biosynthesis; hydrogen sulfide from sulfite (NADPH route): step 1/1.</text>
</comment>
<dbReference type="Proteomes" id="UP000217199">
    <property type="component" value="Unassembled WGS sequence"/>
</dbReference>
<comment type="catalytic activity">
    <reaction evidence="12">
        <text>hydrogen sulfide + 3 NADP(+) + 3 H2O = sulfite + 3 NADPH + 4 H(+)</text>
        <dbReference type="Rhea" id="RHEA:13801"/>
        <dbReference type="ChEBI" id="CHEBI:15377"/>
        <dbReference type="ChEBI" id="CHEBI:15378"/>
        <dbReference type="ChEBI" id="CHEBI:17359"/>
        <dbReference type="ChEBI" id="CHEBI:29919"/>
        <dbReference type="ChEBI" id="CHEBI:57783"/>
        <dbReference type="ChEBI" id="CHEBI:58349"/>
        <dbReference type="EC" id="1.8.1.2"/>
    </reaction>
</comment>
<dbReference type="FunCoup" id="A0A286UMK9">
    <property type="interactions" value="229"/>
</dbReference>
<dbReference type="GO" id="GO:0050660">
    <property type="term" value="F:flavin adenine dinucleotide binding"/>
    <property type="evidence" value="ECO:0007669"/>
    <property type="project" value="TreeGrafter"/>
</dbReference>
<dbReference type="Pfam" id="PF00175">
    <property type="entry name" value="NAD_binding_1"/>
    <property type="match status" value="1"/>
</dbReference>
<organism evidence="15 16">
    <name type="scientific">Pyrrhoderma noxium</name>
    <dbReference type="NCBI Taxonomy" id="2282107"/>
    <lineage>
        <taxon>Eukaryota</taxon>
        <taxon>Fungi</taxon>
        <taxon>Dikarya</taxon>
        <taxon>Basidiomycota</taxon>
        <taxon>Agaricomycotina</taxon>
        <taxon>Agaricomycetes</taxon>
        <taxon>Hymenochaetales</taxon>
        <taxon>Hymenochaetaceae</taxon>
        <taxon>Pyrrhoderma</taxon>
    </lineage>
</organism>
<keyword evidence="7" id="KW-0288">FMN</keyword>
<dbReference type="SUPFAM" id="SSF52343">
    <property type="entry name" value="Ferredoxin reductase-like, C-terminal NADP-linked domain"/>
    <property type="match status" value="1"/>
</dbReference>
<dbReference type="FunFam" id="1.20.990.10:FF:000010">
    <property type="entry name" value="Sulfite reductase [NADPH] flavoprotein component"/>
    <property type="match status" value="1"/>
</dbReference>
<keyword evidence="11" id="KW-0560">Oxidoreductase</keyword>
<gene>
    <name evidence="15" type="ORF">PNOK_0342900</name>
</gene>
<dbReference type="InParanoid" id="A0A286UMK9"/>
<dbReference type="PANTHER" id="PTHR19384">
    <property type="entry name" value="NITRIC OXIDE SYNTHASE-RELATED"/>
    <property type="match status" value="1"/>
</dbReference>
<dbReference type="InterPro" id="IPR001433">
    <property type="entry name" value="OxRdtase_FAD/NAD-bd"/>
</dbReference>
<evidence type="ECO:0000259" key="14">
    <source>
        <dbReference type="PROSITE" id="PS51384"/>
    </source>
</evidence>
<feature type="domain" description="FAD-binding FR-type" evidence="14">
    <location>
        <begin position="638"/>
        <end position="869"/>
    </location>
</feature>
<dbReference type="OrthoDB" id="1856718at2759"/>
<comment type="cofactor">
    <cofactor evidence="1">
        <name>FMN</name>
        <dbReference type="ChEBI" id="CHEBI:58210"/>
    </cofactor>
</comment>
<dbReference type="PRINTS" id="PR00371">
    <property type="entry name" value="FPNCR"/>
</dbReference>
<dbReference type="EMBL" id="NBII01000003">
    <property type="protein sequence ID" value="PAV20802.1"/>
    <property type="molecule type" value="Genomic_DNA"/>
</dbReference>
<dbReference type="InterPro" id="IPR002869">
    <property type="entry name" value="Pyrv_flavodox_OxRed_cen"/>
</dbReference>
<evidence type="ECO:0000256" key="4">
    <source>
        <dbReference type="ARBA" id="ARBA00012604"/>
    </source>
</evidence>
<evidence type="ECO:0000256" key="9">
    <source>
        <dbReference type="ARBA" id="ARBA00022857"/>
    </source>
</evidence>
<keyword evidence="9" id="KW-0521">NADP</keyword>
<comment type="cofactor">
    <cofactor evidence="2">
        <name>FAD</name>
        <dbReference type="ChEBI" id="CHEBI:57692"/>
    </cofactor>
</comment>
<dbReference type="Gene3D" id="3.40.920.10">
    <property type="entry name" value="Pyruvate-ferredoxin oxidoreductase, PFOR, domain III"/>
    <property type="match status" value="1"/>
</dbReference>
<accession>A0A286UMK9</accession>
<dbReference type="Gene3D" id="2.40.30.10">
    <property type="entry name" value="Translation factors"/>
    <property type="match status" value="1"/>
</dbReference>
<evidence type="ECO:0000256" key="8">
    <source>
        <dbReference type="ARBA" id="ARBA00022827"/>
    </source>
</evidence>
<dbReference type="InterPro" id="IPR003097">
    <property type="entry name" value="CysJ-like_FAD-binding"/>
</dbReference>
<comment type="caution">
    <text evidence="15">The sequence shown here is derived from an EMBL/GenBank/DDBJ whole genome shotgun (WGS) entry which is preliminary data.</text>
</comment>
<dbReference type="Gene3D" id="3.40.50.920">
    <property type="match status" value="1"/>
</dbReference>
<evidence type="ECO:0000256" key="3">
    <source>
        <dbReference type="ARBA" id="ARBA00004774"/>
    </source>
</evidence>
<dbReference type="AlphaFoldDB" id="A0A286UMK9"/>
<dbReference type="CDD" id="cd06207">
    <property type="entry name" value="CyPoR_like"/>
    <property type="match status" value="1"/>
</dbReference>
<keyword evidence="6" id="KW-0285">Flavoprotein</keyword>
<name>A0A286UMK9_9AGAM</name>
<keyword evidence="5" id="KW-0813">Transport</keyword>
<dbReference type="STRING" id="2282107.A0A286UMK9"/>
<proteinExistence type="predicted"/>
<keyword evidence="8" id="KW-0274">FAD</keyword>
<evidence type="ECO:0000256" key="10">
    <source>
        <dbReference type="ARBA" id="ARBA00022982"/>
    </source>
</evidence>
<evidence type="ECO:0000313" key="15">
    <source>
        <dbReference type="EMBL" id="PAV20802.1"/>
    </source>
</evidence>
<sequence length="1023" mass="112029">MVSQSISTLAASQLLEKAASTNSSSIFIYDLAEHFGFGSLSKQLRGIEAGAAITHDLQTRTGAGLNLVGRLLEEGSSKDVQKNNLLSVYTTPNGLAVMVPSLAFLPKASITSRIILQVPTVSLVGQSLELSPTLAPVNAVFDSLPESVAILLSSTPQEIVDFGNLAYRISDFHVVHLFDHYGAGRELGHELVQTAPSESFVPLKEALGATGYTFFDYEGAPDASTVVVLLNGSLASSAKTLAKNKPGFGVLVVRVLRPWDGAALVSALPNSVQSIFVIDEVLTDGTQGTLYTDVLAACLDSKKKGPIVRASRIVPSRIHEFVNTPSAFINFLDNLAPGSALPVQSNVSKKLVFFSSPNSPISNLPNHVFNVFSRQQSIQVRSLTDYDFLSRPGAITTVRTVLAPKPLQGNYVPIQSELPLGKVTDRDPKADFIVVLDQSLLKTHAILDYIKTNSAILLFSSWSAPEVLTSLPENVLALARNKNIKIYNVNTNSLEAAYPSSDLLNIIGSLVFLRLYLGQTANESLLKKLASDIYGIPSEKLNTDKVNAKAWSALEEVDLVTSEGGQGKEGVETLKRIEFNAINPGFRENEPALPGAHIGSWHDAARHILFPDVYGIPKKLESEEEYPQNPALRPEIPERTYLVTCSVNRRLTPTDYDRNVFHLEFDTSGTGLKYAIGEALGVHGWNDADEILDFCSWYGVDPDRLITIPVPGGEGRVHTRTIFQALQQQIDLFGKPPKSFYGDLSKHATSKNDKLTLQFIASPEGSSMFKKLSEKDTVTFADVLKLYSSARPSIEILCELIGDIKPRHYSIASAQSVVGNRVDLLVVSVEWQAPSGSPRYGQCTRYLAGLRVGQKVTVSIKPSVMKLPPSDLQPLILAGLGTGAAPFRAFLQHRAMIKSQGKPVGPLYYYFGSRHQSKEYLYGEEIEAFILDQTITRAGLAFSRDGRKKVYIQHKMVEDGKELARMLYKDEGVFYLCGPTWPVPDVYEALVSGLVEHFNFNEKDAGDYLEGLKEEERYVLEVY</sequence>
<dbReference type="SUPFAM" id="SSF63380">
    <property type="entry name" value="Riboflavin synthase domain-like"/>
    <property type="match status" value="1"/>
</dbReference>
<dbReference type="InterPro" id="IPR009014">
    <property type="entry name" value="Transketo_C/PFOR_II"/>
</dbReference>
<evidence type="ECO:0000256" key="2">
    <source>
        <dbReference type="ARBA" id="ARBA00001974"/>
    </source>
</evidence>
<evidence type="ECO:0000256" key="5">
    <source>
        <dbReference type="ARBA" id="ARBA00022448"/>
    </source>
</evidence>
<dbReference type="PROSITE" id="PS51384">
    <property type="entry name" value="FAD_FR"/>
    <property type="match status" value="1"/>
</dbReference>
<dbReference type="GO" id="GO:0010181">
    <property type="term" value="F:FMN binding"/>
    <property type="evidence" value="ECO:0007669"/>
    <property type="project" value="TreeGrafter"/>
</dbReference>
<keyword evidence="16" id="KW-1185">Reference proteome</keyword>
<dbReference type="PANTHER" id="PTHR19384:SF109">
    <property type="entry name" value="SULFITE REDUCTASE [NADPH] FLAVOPROTEIN COMPONENT"/>
    <property type="match status" value="1"/>
</dbReference>
<dbReference type="Gene3D" id="3.40.50.80">
    <property type="entry name" value="Nucleotide-binding domain of ferredoxin-NADP reductase (FNR) module"/>
    <property type="match status" value="1"/>
</dbReference>
<dbReference type="InterPro" id="IPR017927">
    <property type="entry name" value="FAD-bd_FR_type"/>
</dbReference>
<evidence type="ECO:0000256" key="1">
    <source>
        <dbReference type="ARBA" id="ARBA00001917"/>
    </source>
</evidence>
<dbReference type="GO" id="GO:0004783">
    <property type="term" value="F:sulfite reductase (NADPH) activity"/>
    <property type="evidence" value="ECO:0007669"/>
    <property type="project" value="UniProtKB-EC"/>
</dbReference>
<evidence type="ECO:0000256" key="7">
    <source>
        <dbReference type="ARBA" id="ARBA00022643"/>
    </source>
</evidence>
<dbReference type="GO" id="GO:0005829">
    <property type="term" value="C:cytosol"/>
    <property type="evidence" value="ECO:0007669"/>
    <property type="project" value="TreeGrafter"/>
</dbReference>
<dbReference type="EC" id="1.8.1.2" evidence="4"/>
<evidence type="ECO:0000256" key="12">
    <source>
        <dbReference type="ARBA" id="ARBA00052219"/>
    </source>
</evidence>
<protein>
    <recommendedName>
        <fullName evidence="4">assimilatory sulfite reductase (NADPH)</fullName>
        <ecNumber evidence="4">1.8.1.2</ecNumber>
    </recommendedName>
</protein>
<dbReference type="Pfam" id="PF00667">
    <property type="entry name" value="FAD_binding_1"/>
    <property type="match status" value="1"/>
</dbReference>
<dbReference type="Gene3D" id="1.20.990.10">
    <property type="entry name" value="NADPH-cytochrome p450 Reductase, Chain A, domain 3"/>
    <property type="match status" value="1"/>
</dbReference>
<evidence type="ECO:0000313" key="16">
    <source>
        <dbReference type="Proteomes" id="UP000217199"/>
    </source>
</evidence>